<reference evidence="1 2" key="1">
    <citation type="submission" date="2020-04" db="EMBL/GenBank/DDBJ databases">
        <title>Donghicola sp., a member of the Rhodobacteraceae family isolated from mangrove forest in Thailand.</title>
        <authorList>
            <person name="Charoenyingcharoen P."/>
            <person name="Yukphan P."/>
        </authorList>
    </citation>
    <scope>NUCLEOTIDE SEQUENCE [LARGE SCALE GENOMIC DNA]</scope>
    <source>
        <strain evidence="1 2">C2-DW-16</strain>
    </source>
</reference>
<evidence type="ECO:0008006" key="3">
    <source>
        <dbReference type="Google" id="ProtNLM"/>
    </source>
</evidence>
<name>A0ABX2PA09_9RHOB</name>
<gene>
    <name evidence="1" type="ORF">HJ526_01005</name>
</gene>
<accession>A0ABX2PA09</accession>
<organism evidence="1 2">
    <name type="scientific">Donghicola mangrovi</name>
    <dbReference type="NCBI Taxonomy" id="2729614"/>
    <lineage>
        <taxon>Bacteria</taxon>
        <taxon>Pseudomonadati</taxon>
        <taxon>Pseudomonadota</taxon>
        <taxon>Alphaproteobacteria</taxon>
        <taxon>Rhodobacterales</taxon>
        <taxon>Roseobacteraceae</taxon>
        <taxon>Donghicola</taxon>
    </lineage>
</organism>
<dbReference type="EMBL" id="JABCJD010000001">
    <property type="protein sequence ID" value="NVO25985.1"/>
    <property type="molecule type" value="Genomic_DNA"/>
</dbReference>
<dbReference type="SUPFAM" id="SSF64518">
    <property type="entry name" value="Phase 1 flagellin"/>
    <property type="match status" value="1"/>
</dbReference>
<sequence length="322" mass="33376">MISASGDLAQYLALRRANTQISSGFETAAATVAEGKIQNLRETFQSDFRPLNAVQNTLTRIGAYQQAGTQAAFFLEQQQAALGAVGDLATALSQDMVTAQEAAATGTLDTISASARSAFEQAVGTLNGAAGGRHLFSGAAVDTAPLPDGSDMLQTLSTEIAGMSHADAAAHIQTFFTDTAGGYAASFAGAENEGISFTIGDQQSASADLTAMSPALRQALAAIATGALIADADVVGEAGVALLTSAQGIADARGTIGVTQERIETVKARNSAMATSMELRLTEMITPDMYDAASELEQYEQALERLYLVTSRMASMNFAEFM</sequence>
<protein>
    <recommendedName>
        <fullName evidence="3">Flagellin</fullName>
    </recommendedName>
</protein>
<dbReference type="RefSeq" id="WP_176852399.1">
    <property type="nucleotide sequence ID" value="NZ_JABCJD010000001.1"/>
</dbReference>
<proteinExistence type="predicted"/>
<evidence type="ECO:0000313" key="2">
    <source>
        <dbReference type="Proteomes" id="UP000523601"/>
    </source>
</evidence>
<comment type="caution">
    <text evidence="1">The sequence shown here is derived from an EMBL/GenBank/DDBJ whole genome shotgun (WGS) entry which is preliminary data.</text>
</comment>
<evidence type="ECO:0000313" key="1">
    <source>
        <dbReference type="EMBL" id="NVO25985.1"/>
    </source>
</evidence>
<dbReference type="Proteomes" id="UP000523601">
    <property type="component" value="Unassembled WGS sequence"/>
</dbReference>
<keyword evidence="2" id="KW-1185">Reference proteome</keyword>
<dbReference type="Gene3D" id="1.20.1330.10">
    <property type="entry name" value="f41 fragment of flagellin, N-terminal domain"/>
    <property type="match status" value="1"/>
</dbReference>